<organism evidence="4 5">
    <name type="scientific">Dechloromonas hankyongensis</name>
    <dbReference type="NCBI Taxonomy" id="2908002"/>
    <lineage>
        <taxon>Bacteria</taxon>
        <taxon>Pseudomonadati</taxon>
        <taxon>Pseudomonadota</taxon>
        <taxon>Betaproteobacteria</taxon>
        <taxon>Rhodocyclales</taxon>
        <taxon>Azonexaceae</taxon>
        <taxon>Dechloromonas</taxon>
    </lineage>
</organism>
<proteinExistence type="predicted"/>
<keyword evidence="5" id="KW-1185">Reference proteome</keyword>
<feature type="chain" id="PRO_5047174491" evidence="3">
    <location>
        <begin position="25"/>
        <end position="371"/>
    </location>
</feature>
<dbReference type="Pfam" id="PF01436">
    <property type="entry name" value="NHL"/>
    <property type="match status" value="1"/>
</dbReference>
<protein>
    <submittedName>
        <fullName evidence="4">6-bladed beta-propeller</fullName>
    </submittedName>
</protein>
<dbReference type="Proteomes" id="UP001165384">
    <property type="component" value="Unassembled WGS sequence"/>
</dbReference>
<dbReference type="SUPFAM" id="SSF101898">
    <property type="entry name" value="NHL repeat"/>
    <property type="match status" value="1"/>
</dbReference>
<name>A0ABS9K296_9RHOO</name>
<keyword evidence="1" id="KW-0677">Repeat</keyword>
<evidence type="ECO:0000256" key="2">
    <source>
        <dbReference type="PROSITE-ProRule" id="PRU00504"/>
    </source>
</evidence>
<dbReference type="PANTHER" id="PTHR24104:SF25">
    <property type="entry name" value="PROTEIN LIN-41"/>
    <property type="match status" value="1"/>
</dbReference>
<accession>A0ABS9K296</accession>
<dbReference type="InterPro" id="IPR050952">
    <property type="entry name" value="TRIM-NHL_E3_ligases"/>
</dbReference>
<sequence length="371" mass="40598">MNTPYRKFANLGKIFLVAAIAAIAGCAPVQERADADKPSLLIYPPPPDEPRYAYERTIYGSADVTPRKNDAALKRALTGELERSEGLVKPYAVAVHRGRIFVSDSADRFVKVFDVPEGRYFKIGDDELGPLTKPLGVDVDTQGNLFVADGTARAIMVYSRDGKFLRKIGGPNVFERLSSVTVDSPGQRVFVTDIGGVSSDQHKIKVFDSNNGTHLFDLGKRGIGPGEFNLPRDVAIGINGQIYVVDGGNFRVQVFDRTGRFLSSFGSVGKQMGNFARPKEIATDASGNVYVVDAAFGNFQIFNADGDLLMFIGERSERDGPAHYMLPSGIYVDEDGRVYMVDQWFKKIDVFRPHALGADTGFLAKRAAPIK</sequence>
<evidence type="ECO:0000313" key="5">
    <source>
        <dbReference type="Proteomes" id="UP001165384"/>
    </source>
</evidence>
<reference evidence="4" key="1">
    <citation type="submission" date="2022-01" db="EMBL/GenBank/DDBJ databases">
        <authorList>
            <person name="Jo J.-H."/>
            <person name="Im W.-T."/>
        </authorList>
    </citation>
    <scope>NUCLEOTIDE SEQUENCE</scope>
    <source>
        <strain evidence="4">XY25</strain>
    </source>
</reference>
<dbReference type="PROSITE" id="PS51257">
    <property type="entry name" value="PROKAR_LIPOPROTEIN"/>
    <property type="match status" value="1"/>
</dbReference>
<feature type="signal peptide" evidence="3">
    <location>
        <begin position="1"/>
        <end position="24"/>
    </location>
</feature>
<feature type="repeat" description="NHL" evidence="2">
    <location>
        <begin position="215"/>
        <end position="258"/>
    </location>
</feature>
<comment type="caution">
    <text evidence="4">The sequence shown here is derived from an EMBL/GenBank/DDBJ whole genome shotgun (WGS) entry which is preliminary data.</text>
</comment>
<dbReference type="RefSeq" id="WP_275709943.1">
    <property type="nucleotide sequence ID" value="NZ_JAKLTN010000002.1"/>
</dbReference>
<dbReference type="CDD" id="cd14962">
    <property type="entry name" value="NHL_like_6"/>
    <property type="match status" value="1"/>
</dbReference>
<dbReference type="InterPro" id="IPR001258">
    <property type="entry name" value="NHL_repeat"/>
</dbReference>
<evidence type="ECO:0000313" key="4">
    <source>
        <dbReference type="EMBL" id="MCG2577160.1"/>
    </source>
</evidence>
<keyword evidence="3" id="KW-0732">Signal</keyword>
<dbReference type="Gene3D" id="2.120.10.30">
    <property type="entry name" value="TolB, C-terminal domain"/>
    <property type="match status" value="2"/>
</dbReference>
<evidence type="ECO:0000256" key="1">
    <source>
        <dbReference type="ARBA" id="ARBA00022737"/>
    </source>
</evidence>
<feature type="repeat" description="NHL" evidence="2">
    <location>
        <begin position="262"/>
        <end position="305"/>
    </location>
</feature>
<dbReference type="EMBL" id="JAKLTN010000002">
    <property type="protein sequence ID" value="MCG2577160.1"/>
    <property type="molecule type" value="Genomic_DNA"/>
</dbReference>
<gene>
    <name evidence="4" type="ORF">LZ012_09135</name>
</gene>
<evidence type="ECO:0000256" key="3">
    <source>
        <dbReference type="SAM" id="SignalP"/>
    </source>
</evidence>
<dbReference type="PANTHER" id="PTHR24104">
    <property type="entry name" value="E3 UBIQUITIN-PROTEIN LIGASE NHLRC1-RELATED"/>
    <property type="match status" value="1"/>
</dbReference>
<dbReference type="PROSITE" id="PS51125">
    <property type="entry name" value="NHL"/>
    <property type="match status" value="2"/>
</dbReference>
<dbReference type="InterPro" id="IPR011042">
    <property type="entry name" value="6-blade_b-propeller_TolB-like"/>
</dbReference>